<organism evidence="1 2">
    <name type="scientific">Vespula maculifrons</name>
    <name type="common">Eastern yellow jacket</name>
    <name type="synonym">Wasp</name>
    <dbReference type="NCBI Taxonomy" id="7453"/>
    <lineage>
        <taxon>Eukaryota</taxon>
        <taxon>Metazoa</taxon>
        <taxon>Ecdysozoa</taxon>
        <taxon>Arthropoda</taxon>
        <taxon>Hexapoda</taxon>
        <taxon>Insecta</taxon>
        <taxon>Pterygota</taxon>
        <taxon>Neoptera</taxon>
        <taxon>Endopterygota</taxon>
        <taxon>Hymenoptera</taxon>
        <taxon>Apocrita</taxon>
        <taxon>Aculeata</taxon>
        <taxon>Vespoidea</taxon>
        <taxon>Vespidae</taxon>
        <taxon>Vespinae</taxon>
        <taxon>Vespula</taxon>
    </lineage>
</organism>
<gene>
    <name evidence="1" type="ORF">V1477_002231</name>
</gene>
<name>A0ABD2CVX5_VESMC</name>
<comment type="caution">
    <text evidence="1">The sequence shown here is derived from an EMBL/GenBank/DDBJ whole genome shotgun (WGS) entry which is preliminary data.</text>
</comment>
<evidence type="ECO:0000313" key="1">
    <source>
        <dbReference type="EMBL" id="KAL2749291.1"/>
    </source>
</evidence>
<keyword evidence="2" id="KW-1185">Reference proteome</keyword>
<sequence>MGKGRARLGYPDDLDGARLGYPDDLDGAGYLRLKLDIALEVEKYGILNPEEKTWTEAITVCTGCAEISFLDFSIIRTKFNILKPNNFLVIRELKKFGIK</sequence>
<dbReference type="Proteomes" id="UP001607303">
    <property type="component" value="Unassembled WGS sequence"/>
</dbReference>
<protein>
    <submittedName>
        <fullName evidence="1">Glutamate receptor</fullName>
    </submittedName>
</protein>
<dbReference type="AlphaFoldDB" id="A0ABD2CVX5"/>
<accession>A0ABD2CVX5</accession>
<proteinExistence type="predicted"/>
<evidence type="ECO:0000313" key="2">
    <source>
        <dbReference type="Proteomes" id="UP001607303"/>
    </source>
</evidence>
<reference evidence="1 2" key="1">
    <citation type="journal article" date="2024" name="Ann. Entomol. Soc. Am.">
        <title>Genomic analyses of the southern and eastern yellowjacket wasps (Hymenoptera: Vespidae) reveal evolutionary signatures of social life.</title>
        <authorList>
            <person name="Catto M.A."/>
            <person name="Caine P.B."/>
            <person name="Orr S.E."/>
            <person name="Hunt B.G."/>
            <person name="Goodisman M.A.D."/>
        </authorList>
    </citation>
    <scope>NUCLEOTIDE SEQUENCE [LARGE SCALE GENOMIC DNA]</scope>
    <source>
        <strain evidence="1">232</strain>
        <tissue evidence="1">Head and thorax</tissue>
    </source>
</reference>
<keyword evidence="1" id="KW-0675">Receptor</keyword>
<dbReference type="EMBL" id="JAYRBN010000027">
    <property type="protein sequence ID" value="KAL2749291.1"/>
    <property type="molecule type" value="Genomic_DNA"/>
</dbReference>